<dbReference type="GO" id="GO:0015171">
    <property type="term" value="F:amino acid transmembrane transporter activity"/>
    <property type="evidence" value="ECO:0007669"/>
    <property type="project" value="TreeGrafter"/>
</dbReference>
<dbReference type="PANTHER" id="PTHR43341">
    <property type="entry name" value="AMINO ACID PERMEASE"/>
    <property type="match status" value="1"/>
</dbReference>
<evidence type="ECO:0000256" key="1">
    <source>
        <dbReference type="ARBA" id="ARBA00004141"/>
    </source>
</evidence>
<evidence type="ECO:0000256" key="5">
    <source>
        <dbReference type="ARBA" id="ARBA00022989"/>
    </source>
</evidence>
<feature type="transmembrane region" description="Helical" evidence="7">
    <location>
        <begin position="428"/>
        <end position="448"/>
    </location>
</feature>
<keyword evidence="3 7" id="KW-0812">Transmembrane</keyword>
<dbReference type="FunFam" id="1.20.1740.10:FF:000001">
    <property type="entry name" value="Amino acid permease"/>
    <property type="match status" value="1"/>
</dbReference>
<evidence type="ECO:0000256" key="3">
    <source>
        <dbReference type="ARBA" id="ARBA00022692"/>
    </source>
</evidence>
<feature type="transmembrane region" description="Helical" evidence="7">
    <location>
        <begin position="185"/>
        <end position="206"/>
    </location>
</feature>
<keyword evidence="2" id="KW-0813">Transport</keyword>
<evidence type="ECO:0000313" key="9">
    <source>
        <dbReference type="EMBL" id="QIB70642.1"/>
    </source>
</evidence>
<comment type="subcellular location">
    <subcellularLocation>
        <location evidence="1">Membrane</location>
        <topology evidence="1">Multi-pass membrane protein</topology>
    </subcellularLocation>
</comment>
<feature type="transmembrane region" description="Helical" evidence="7">
    <location>
        <begin position="85"/>
        <end position="107"/>
    </location>
</feature>
<evidence type="ECO:0000256" key="4">
    <source>
        <dbReference type="ARBA" id="ARBA00022970"/>
    </source>
</evidence>
<gene>
    <name evidence="9" type="ORF">Ami103574_00180</name>
</gene>
<keyword evidence="5 7" id="KW-1133">Transmembrane helix</keyword>
<dbReference type="KEGG" id="abut:Ami103574_00180"/>
<evidence type="ECO:0000256" key="7">
    <source>
        <dbReference type="SAM" id="Phobius"/>
    </source>
</evidence>
<feature type="transmembrane region" description="Helical" evidence="7">
    <location>
        <begin position="325"/>
        <end position="346"/>
    </location>
</feature>
<dbReference type="InterPro" id="IPR050524">
    <property type="entry name" value="APC_YAT"/>
</dbReference>
<evidence type="ECO:0000256" key="6">
    <source>
        <dbReference type="ARBA" id="ARBA00023136"/>
    </source>
</evidence>
<dbReference type="Gene3D" id="1.20.1740.10">
    <property type="entry name" value="Amino acid/polyamine transporter I"/>
    <property type="match status" value="1"/>
</dbReference>
<protein>
    <submittedName>
        <fullName evidence="9">Amino acid permease</fullName>
    </submittedName>
</protein>
<dbReference type="Pfam" id="PF00324">
    <property type="entry name" value="AA_permease"/>
    <property type="match status" value="1"/>
</dbReference>
<feature type="transmembrane region" description="Helical" evidence="7">
    <location>
        <begin position="146"/>
        <end position="165"/>
    </location>
</feature>
<feature type="transmembrane region" description="Helical" evidence="7">
    <location>
        <begin position="7"/>
        <end position="28"/>
    </location>
</feature>
<keyword evidence="6 7" id="KW-0472">Membrane</keyword>
<dbReference type="PROSITE" id="PS00218">
    <property type="entry name" value="AMINO_ACID_PERMEASE_1"/>
    <property type="match status" value="1"/>
</dbReference>
<accession>A0A858BYY4</accession>
<feature type="transmembrane region" description="Helical" evidence="7">
    <location>
        <begin position="113"/>
        <end position="134"/>
    </location>
</feature>
<dbReference type="GO" id="GO:0016020">
    <property type="term" value="C:membrane"/>
    <property type="evidence" value="ECO:0007669"/>
    <property type="project" value="UniProtKB-SubCell"/>
</dbReference>
<dbReference type="Proteomes" id="UP000466848">
    <property type="component" value="Chromosome"/>
</dbReference>
<dbReference type="EMBL" id="CP048649">
    <property type="protein sequence ID" value="QIB70642.1"/>
    <property type="molecule type" value="Genomic_DNA"/>
</dbReference>
<evidence type="ECO:0000313" key="10">
    <source>
        <dbReference type="Proteomes" id="UP000466848"/>
    </source>
</evidence>
<evidence type="ECO:0000259" key="8">
    <source>
        <dbReference type="Pfam" id="PF00324"/>
    </source>
</evidence>
<reference evidence="9 10" key="1">
    <citation type="submission" date="2020-02" db="EMBL/GenBank/DDBJ databases">
        <authorList>
            <person name="Kim Y.B."/>
            <person name="Roh S.W."/>
        </authorList>
    </citation>
    <scope>NUCLEOTIDE SEQUENCE [LARGE SCALE GENOMIC DNA]</scope>
    <source>
        <strain evidence="9 10">DSM 103574</strain>
    </source>
</reference>
<feature type="transmembrane region" description="Helical" evidence="7">
    <location>
        <begin position="34"/>
        <end position="52"/>
    </location>
</feature>
<feature type="transmembrane region" description="Helical" evidence="7">
    <location>
        <begin position="226"/>
        <end position="247"/>
    </location>
</feature>
<feature type="transmembrane region" description="Helical" evidence="7">
    <location>
        <begin position="397"/>
        <end position="422"/>
    </location>
</feature>
<keyword evidence="10" id="KW-1185">Reference proteome</keyword>
<dbReference type="InterPro" id="IPR004841">
    <property type="entry name" value="AA-permease/SLC12A_dom"/>
</dbReference>
<dbReference type="PIRSF" id="PIRSF006060">
    <property type="entry name" value="AA_transporter"/>
    <property type="match status" value="1"/>
</dbReference>
<evidence type="ECO:0000256" key="2">
    <source>
        <dbReference type="ARBA" id="ARBA00022448"/>
    </source>
</evidence>
<dbReference type="PANTHER" id="PTHR43341:SF1">
    <property type="entry name" value="GENERAL AMINO-ACID PERMEASE GAP1"/>
    <property type="match status" value="1"/>
</dbReference>
<feature type="transmembrane region" description="Helical" evidence="7">
    <location>
        <begin position="352"/>
        <end position="377"/>
    </location>
</feature>
<dbReference type="AlphaFoldDB" id="A0A858BYY4"/>
<organism evidence="9 10">
    <name type="scientific">Aminipila butyrica</name>
    <dbReference type="NCBI Taxonomy" id="433296"/>
    <lineage>
        <taxon>Bacteria</taxon>
        <taxon>Bacillati</taxon>
        <taxon>Bacillota</taxon>
        <taxon>Clostridia</taxon>
        <taxon>Peptostreptococcales</taxon>
        <taxon>Anaerovoracaceae</taxon>
        <taxon>Aminipila</taxon>
    </lineage>
</organism>
<proteinExistence type="predicted"/>
<keyword evidence="4" id="KW-0029">Amino-acid transport</keyword>
<feature type="domain" description="Amino acid permease/ SLC12A" evidence="8">
    <location>
        <begin position="7"/>
        <end position="455"/>
    </location>
</feature>
<sequence>MRQLSRITLGGGIGTGLFLASGALIGGAGPGGALIAYGFIAVIVYFLMTGLAEMTSFMPVSGAYAAQATKFVDPAFGFTVGWNSWFGWAVTLAVELEAGAIVMGFWFPDVPSIIWSASLLAILLAINLVGAKGYGEAEYWLSSIKISSVLIIIVVGGLMIFGILGGQATGTYNLRIGEAPFVGGISGLFSVILVAGFAFAGSEMFAITAGEVENAEQNVPKAVKQIIWRLIIFYLVATFVLGCVIPYDNPNLLNSSVENVAMSPFTILLDKSGIPFAAHLMNAVVLVVVLSITNSGLFLTSRMLYALASSKKAPKVFEKTNKKGVPVAAILCSAAVGCLCFLSSFVGSGKVYITLLNMSSLNIFLMWLTITICYYRFRRGYVRQGYDLKDLTYTAKWFPAGPIFAMIAIIVIIVGQDIVLFMGETIDWFSVISINLCIVIFVAPYIGYKIKHRTKTVPLDEIDYKSKETTF</sequence>
<name>A0A858BYY4_9FIRM</name>
<feature type="transmembrane region" description="Helical" evidence="7">
    <location>
        <begin position="280"/>
        <end position="305"/>
    </location>
</feature>
<dbReference type="InterPro" id="IPR004840">
    <property type="entry name" value="Amino_acid_permease_CS"/>
</dbReference>